<dbReference type="PANTHER" id="PTHR47718:SF7">
    <property type="entry name" value="PROTEIN FAR1-RELATED SEQUENCE"/>
    <property type="match status" value="1"/>
</dbReference>
<feature type="domain" description="SWIM-type" evidence="3">
    <location>
        <begin position="294"/>
        <end position="330"/>
    </location>
</feature>
<evidence type="ECO:0000259" key="3">
    <source>
        <dbReference type="PROSITE" id="PS50966"/>
    </source>
</evidence>
<dbReference type="EMBL" id="VOIH02000004">
    <property type="protein sequence ID" value="KAF3449543.1"/>
    <property type="molecule type" value="Genomic_DNA"/>
</dbReference>
<dbReference type="Pfam" id="PF03101">
    <property type="entry name" value="FAR1"/>
    <property type="match status" value="1"/>
</dbReference>
<dbReference type="Proteomes" id="UP000796880">
    <property type="component" value="Unassembled WGS sequence"/>
</dbReference>
<dbReference type="PROSITE" id="PS50966">
    <property type="entry name" value="ZF_SWIM"/>
    <property type="match status" value="1"/>
</dbReference>
<keyword evidence="1" id="KW-0479">Metal-binding</keyword>
<evidence type="ECO:0000313" key="4">
    <source>
        <dbReference type="EMBL" id="KAF3449543.1"/>
    </source>
</evidence>
<proteinExistence type="predicted"/>
<feature type="region of interest" description="Disordered" evidence="2">
    <location>
        <begin position="391"/>
        <end position="415"/>
    </location>
</feature>
<reference evidence="4" key="1">
    <citation type="submission" date="2020-03" db="EMBL/GenBank/DDBJ databases">
        <title>A high-quality chromosome-level genome assembly of a woody plant with both climbing and erect habits, Rhamnella rubrinervis.</title>
        <authorList>
            <person name="Lu Z."/>
            <person name="Yang Y."/>
            <person name="Zhu X."/>
            <person name="Sun Y."/>
        </authorList>
    </citation>
    <scope>NUCLEOTIDE SEQUENCE</scope>
    <source>
        <strain evidence="4">BYM</strain>
        <tissue evidence="4">Leaf</tissue>
    </source>
</reference>
<organism evidence="4 5">
    <name type="scientific">Rhamnella rubrinervis</name>
    <dbReference type="NCBI Taxonomy" id="2594499"/>
    <lineage>
        <taxon>Eukaryota</taxon>
        <taxon>Viridiplantae</taxon>
        <taxon>Streptophyta</taxon>
        <taxon>Embryophyta</taxon>
        <taxon>Tracheophyta</taxon>
        <taxon>Spermatophyta</taxon>
        <taxon>Magnoliopsida</taxon>
        <taxon>eudicotyledons</taxon>
        <taxon>Gunneridae</taxon>
        <taxon>Pentapetalae</taxon>
        <taxon>rosids</taxon>
        <taxon>fabids</taxon>
        <taxon>Rosales</taxon>
        <taxon>Rhamnaceae</taxon>
        <taxon>rhamnoid group</taxon>
        <taxon>Rhamneae</taxon>
        <taxon>Rhamnella</taxon>
    </lineage>
</organism>
<dbReference type="GO" id="GO:0008270">
    <property type="term" value="F:zinc ion binding"/>
    <property type="evidence" value="ECO:0007669"/>
    <property type="project" value="UniProtKB-KW"/>
</dbReference>
<keyword evidence="1" id="KW-0863">Zinc-finger</keyword>
<feature type="compositionally biased region" description="Acidic residues" evidence="2">
    <location>
        <begin position="396"/>
        <end position="405"/>
    </location>
</feature>
<keyword evidence="1" id="KW-0862">Zinc</keyword>
<dbReference type="InterPro" id="IPR004330">
    <property type="entry name" value="FAR1_DNA_bnd_dom"/>
</dbReference>
<name>A0A8K0MKZ6_9ROSA</name>
<accession>A0A8K0MKZ6</accession>
<evidence type="ECO:0000256" key="2">
    <source>
        <dbReference type="SAM" id="MobiDB-lite"/>
    </source>
</evidence>
<gene>
    <name evidence="4" type="ORF">FNV43_RR10272</name>
</gene>
<dbReference type="OrthoDB" id="1737642at2759"/>
<evidence type="ECO:0000256" key="1">
    <source>
        <dbReference type="PROSITE-ProRule" id="PRU00325"/>
    </source>
</evidence>
<comment type="caution">
    <text evidence="4">The sequence shown here is derived from an EMBL/GenBank/DDBJ whole genome shotgun (WGS) entry which is preliminary data.</text>
</comment>
<dbReference type="InterPro" id="IPR007527">
    <property type="entry name" value="Znf_SWIM"/>
</dbReference>
<sequence>MEFQSIEEAFTFYNTYARECGFSARMSNSKKNKETNELVWKQFVCSKEGKTDDSYGTKLKDSIPRTYETNRGVVRSSYKAKITLVKQQTGPNWVVSKFVKEHNHSLSTPTKVDEVNRPVRCFWVDPIARRAYASFGDVAVFDTAYNTNKYDNEWLGELYAIHGKWIPAYVNKFFSAGMSSNQRAKSAHSFFKKYISKRNSLMGFINHFNKALSHQRHEKLVADYIDLNEKPKLKSLWAMEKQMMKVYTERNFILFQKEIFESTTYTINSTYEDDETIVYSVQRHNEQNSARRCRKVNFNKQSDVVSCSCRRFEFKGIRCRHMSLTDCNIIDSESSTDDELASQAVWAERHSMFEASYAHQALTKRITYREVRAAHQALTSYVSHGMNDINVKQEHDDDDDDDDDDKDKLVSCNFDGGPDLTTNGKSKLDRPLFLAISMEAMWAGKGAMAGEEVEATRVGKGRG</sequence>
<evidence type="ECO:0000313" key="5">
    <source>
        <dbReference type="Proteomes" id="UP000796880"/>
    </source>
</evidence>
<dbReference type="PANTHER" id="PTHR47718">
    <property type="entry name" value="OS01G0519700 PROTEIN"/>
    <property type="match status" value="1"/>
</dbReference>
<dbReference type="AlphaFoldDB" id="A0A8K0MKZ6"/>
<dbReference type="Pfam" id="PF04434">
    <property type="entry name" value="SWIM"/>
    <property type="match status" value="1"/>
</dbReference>
<keyword evidence="5" id="KW-1185">Reference proteome</keyword>
<protein>
    <recommendedName>
        <fullName evidence="3">SWIM-type domain-containing protein</fullName>
    </recommendedName>
</protein>